<gene>
    <name evidence="1" type="ORF">K1T71_011529</name>
</gene>
<comment type="caution">
    <text evidence="1">The sequence shown here is derived from an EMBL/GenBank/DDBJ whole genome shotgun (WGS) entry which is preliminary data.</text>
</comment>
<name>A0ACC1CP99_9NEOP</name>
<dbReference type="Proteomes" id="UP000824533">
    <property type="component" value="Linkage Group LG20"/>
</dbReference>
<accession>A0ACC1CP99</accession>
<keyword evidence="2" id="KW-1185">Reference proteome</keyword>
<reference evidence="1 2" key="1">
    <citation type="journal article" date="2021" name="Front. Genet.">
        <title>Chromosome-Level Genome Assembly Reveals Significant Gene Expansion in the Toll and IMD Signaling Pathways of Dendrolimus kikuchii.</title>
        <authorList>
            <person name="Zhou J."/>
            <person name="Wu P."/>
            <person name="Xiong Z."/>
            <person name="Liu N."/>
            <person name="Zhao N."/>
            <person name="Ji M."/>
            <person name="Qiu Y."/>
            <person name="Yang B."/>
        </authorList>
    </citation>
    <scope>NUCLEOTIDE SEQUENCE [LARGE SCALE GENOMIC DNA]</scope>
    <source>
        <strain evidence="1">Ann1</strain>
    </source>
</reference>
<evidence type="ECO:0000313" key="2">
    <source>
        <dbReference type="Proteomes" id="UP000824533"/>
    </source>
</evidence>
<sequence length="269" mass="31228">MSKTLKNPQINPNERLSKHSKHCSSINGKTFTKTVIPKRILISRKISKNFHDGKSCSAGVINKTEKHLVKPKKTTKSEVSFPRIKDDASDDYCKNCGDYLKHHNDDSSTNIIDAPDFHIPTLINSINSKIAKNDRRKSIQQYYKNENFNYSTNSIIENNDHLKKTPLDTIKEDSEMKFKTEDIFEIYTDSDSSNGLDLDKEDNVRQIKEFRQNNYFECHSTKSRLKTKGSVTSLQDHKCVYRFYLNDRLFPVPFATRVSVWDSPDRGWH</sequence>
<proteinExistence type="predicted"/>
<dbReference type="EMBL" id="CM034406">
    <property type="protein sequence ID" value="KAJ0173353.1"/>
    <property type="molecule type" value="Genomic_DNA"/>
</dbReference>
<organism evidence="1 2">
    <name type="scientific">Dendrolimus kikuchii</name>
    <dbReference type="NCBI Taxonomy" id="765133"/>
    <lineage>
        <taxon>Eukaryota</taxon>
        <taxon>Metazoa</taxon>
        <taxon>Ecdysozoa</taxon>
        <taxon>Arthropoda</taxon>
        <taxon>Hexapoda</taxon>
        <taxon>Insecta</taxon>
        <taxon>Pterygota</taxon>
        <taxon>Neoptera</taxon>
        <taxon>Endopterygota</taxon>
        <taxon>Lepidoptera</taxon>
        <taxon>Glossata</taxon>
        <taxon>Ditrysia</taxon>
        <taxon>Bombycoidea</taxon>
        <taxon>Lasiocampidae</taxon>
        <taxon>Dendrolimus</taxon>
    </lineage>
</organism>
<evidence type="ECO:0000313" key="1">
    <source>
        <dbReference type="EMBL" id="KAJ0173353.1"/>
    </source>
</evidence>
<protein>
    <submittedName>
        <fullName evidence="1">Uncharacterized protein</fullName>
    </submittedName>
</protein>